<evidence type="ECO:0000259" key="5">
    <source>
        <dbReference type="Pfam" id="PF23180"/>
    </source>
</evidence>
<accession>A0A4U6TVP1</accession>
<feature type="region of interest" description="Disordered" evidence="3">
    <location>
        <begin position="12"/>
        <end position="54"/>
    </location>
</feature>
<keyword evidence="4" id="KW-0812">Transmembrane</keyword>
<dbReference type="Proteomes" id="UP000298652">
    <property type="component" value="Chromosome 7"/>
</dbReference>
<keyword evidence="4" id="KW-1133">Transmembrane helix</keyword>
<evidence type="ECO:0000313" key="6">
    <source>
        <dbReference type="EMBL" id="TKW06312.1"/>
    </source>
</evidence>
<evidence type="ECO:0000256" key="4">
    <source>
        <dbReference type="SAM" id="Phobius"/>
    </source>
</evidence>
<keyword evidence="7" id="KW-1185">Reference proteome</keyword>
<dbReference type="PANTHER" id="PTHR47989">
    <property type="entry name" value="OS01G0750732 PROTEIN"/>
    <property type="match status" value="1"/>
</dbReference>
<dbReference type="AlphaFoldDB" id="A0A4U6TVP1"/>
<dbReference type="GO" id="GO:0005524">
    <property type="term" value="F:ATP binding"/>
    <property type="evidence" value="ECO:0007669"/>
    <property type="project" value="UniProtKB-KW"/>
</dbReference>
<keyword evidence="2" id="KW-0067">ATP-binding</keyword>
<organism evidence="6 7">
    <name type="scientific">Setaria viridis</name>
    <name type="common">Green bristlegrass</name>
    <name type="synonym">Setaria italica subsp. viridis</name>
    <dbReference type="NCBI Taxonomy" id="4556"/>
    <lineage>
        <taxon>Eukaryota</taxon>
        <taxon>Viridiplantae</taxon>
        <taxon>Streptophyta</taxon>
        <taxon>Embryophyta</taxon>
        <taxon>Tracheophyta</taxon>
        <taxon>Spermatophyta</taxon>
        <taxon>Magnoliopsida</taxon>
        <taxon>Liliopsida</taxon>
        <taxon>Poales</taxon>
        <taxon>Poaceae</taxon>
        <taxon>PACMAD clade</taxon>
        <taxon>Panicoideae</taxon>
        <taxon>Panicodae</taxon>
        <taxon>Paniceae</taxon>
        <taxon>Cenchrinae</taxon>
        <taxon>Setaria</taxon>
    </lineage>
</organism>
<reference evidence="6" key="1">
    <citation type="submission" date="2019-03" db="EMBL/GenBank/DDBJ databases">
        <title>WGS assembly of Setaria viridis.</title>
        <authorList>
            <person name="Huang P."/>
            <person name="Jenkins J."/>
            <person name="Grimwood J."/>
            <person name="Barry K."/>
            <person name="Healey A."/>
            <person name="Mamidi S."/>
            <person name="Sreedasyam A."/>
            <person name="Shu S."/>
            <person name="Feldman M."/>
            <person name="Wu J."/>
            <person name="Yu Y."/>
            <person name="Chen C."/>
            <person name="Johnson J."/>
            <person name="Rokhsar D."/>
            <person name="Baxter I."/>
            <person name="Schmutz J."/>
            <person name="Brutnell T."/>
            <person name="Kellogg E."/>
        </authorList>
    </citation>
    <scope>NUCLEOTIDE SEQUENCE [LARGE SCALE GENOMIC DNA]</scope>
</reference>
<protein>
    <recommendedName>
        <fullName evidence="5">Receptor-like PK ALE2 N-terminal domain-containing protein</fullName>
    </recommendedName>
</protein>
<feature type="compositionally biased region" description="Gly residues" evidence="3">
    <location>
        <begin position="41"/>
        <end position="51"/>
    </location>
</feature>
<dbReference type="PANTHER" id="PTHR47989:SF70">
    <property type="entry name" value="OS01G0195200 PROTEIN"/>
    <property type="match status" value="1"/>
</dbReference>
<dbReference type="Pfam" id="PF23180">
    <property type="entry name" value="ALE2_N"/>
    <property type="match status" value="1"/>
</dbReference>
<keyword evidence="1" id="KW-0547">Nucleotide-binding</keyword>
<evidence type="ECO:0000256" key="2">
    <source>
        <dbReference type="ARBA" id="ARBA00022840"/>
    </source>
</evidence>
<evidence type="ECO:0000313" key="7">
    <source>
        <dbReference type="Proteomes" id="UP000298652"/>
    </source>
</evidence>
<dbReference type="EMBL" id="CM016558">
    <property type="protein sequence ID" value="TKW06312.1"/>
    <property type="molecule type" value="Genomic_DNA"/>
</dbReference>
<feature type="domain" description="Receptor-like PK ALE2 N-terminal" evidence="5">
    <location>
        <begin position="87"/>
        <end position="124"/>
    </location>
</feature>
<dbReference type="InterPro" id="IPR057597">
    <property type="entry name" value="ALE2_N"/>
</dbReference>
<evidence type="ECO:0000256" key="1">
    <source>
        <dbReference type="ARBA" id="ARBA00022741"/>
    </source>
</evidence>
<gene>
    <name evidence="6" type="ORF">SEVIR_7G234701v2</name>
</gene>
<dbReference type="Gramene" id="TKW06312">
    <property type="protein sequence ID" value="TKW06312"/>
    <property type="gene ID" value="SEVIR_7G234701v2"/>
</dbReference>
<sequence length="136" mass="14634">MIRAWWSMRRTPACAAPPPSPSCRRDRRRLPHPRGATTRARGGGGGGGGGGGRRRMAAAAISLEGHPLWTLRPPPPNSDCNSLSCPEPLTDPPAGAPCACVLPIRVGIRLSVYLYSFFPFVILLLISASFAHQIYY</sequence>
<proteinExistence type="predicted"/>
<keyword evidence="4" id="KW-0472">Membrane</keyword>
<feature type="transmembrane region" description="Helical" evidence="4">
    <location>
        <begin position="112"/>
        <end position="135"/>
    </location>
</feature>
<name>A0A4U6TVP1_SETVI</name>
<evidence type="ECO:0000256" key="3">
    <source>
        <dbReference type="SAM" id="MobiDB-lite"/>
    </source>
</evidence>